<keyword evidence="7" id="KW-1185">Reference proteome</keyword>
<evidence type="ECO:0000256" key="1">
    <source>
        <dbReference type="ARBA" id="ARBA00022771"/>
    </source>
</evidence>
<keyword evidence="1 3" id="KW-0863">Zinc-finger</keyword>
<proteinExistence type="predicted"/>
<sequence length="292" mass="32656">MLTCQKIRICVKLGWRGTFIESSDDLFVDRLQKMTAVHSYPSGFSSWGPCSDTNSMSPPPSPGSPDEKFTNNSPWGTRHDTTYLPHTGVNHGNNSAAKQAVCDMDIPEHLVQLAIDIQFLRHQRDFENVIQLYDFASQIASSPEMQMRLAKELHEARRNTQQEVNDNNKQLPDTVEEDGMEVDEPSCKDVVDGAHPSLWLQDAQVSPSSSAEMSEIREDKCSKASLQDLMAENKKLKHRKLCRVCRKTELAVSGITFLPCGHFITCEDCAENCDDCPACGKNIMGTVRTFLS</sequence>
<reference evidence="6 7" key="1">
    <citation type="journal article" date="2023" name="Sci. Data">
        <title>Genome assembly of the Korean intertidal mud-creeper Batillaria attramentaria.</title>
        <authorList>
            <person name="Patra A.K."/>
            <person name="Ho P.T."/>
            <person name="Jun S."/>
            <person name="Lee S.J."/>
            <person name="Kim Y."/>
            <person name="Won Y.J."/>
        </authorList>
    </citation>
    <scope>NUCLEOTIDE SEQUENCE [LARGE SCALE GENOMIC DNA]</scope>
    <source>
        <strain evidence="6">Wonlab-2016</strain>
    </source>
</reference>
<evidence type="ECO:0000313" key="6">
    <source>
        <dbReference type="EMBL" id="KAK7493185.1"/>
    </source>
</evidence>
<dbReference type="Pfam" id="PF13920">
    <property type="entry name" value="zf-C3HC4_3"/>
    <property type="match status" value="1"/>
</dbReference>
<evidence type="ECO:0000256" key="3">
    <source>
        <dbReference type="PROSITE-ProRule" id="PRU00175"/>
    </source>
</evidence>
<evidence type="ECO:0000256" key="2">
    <source>
        <dbReference type="ARBA" id="ARBA00022833"/>
    </source>
</evidence>
<accession>A0ABD0L1B9</accession>
<feature type="region of interest" description="Disordered" evidence="4">
    <location>
        <begin position="156"/>
        <end position="178"/>
    </location>
</feature>
<dbReference type="AlphaFoldDB" id="A0ABD0L1B9"/>
<organism evidence="6 7">
    <name type="scientific">Batillaria attramentaria</name>
    <dbReference type="NCBI Taxonomy" id="370345"/>
    <lineage>
        <taxon>Eukaryota</taxon>
        <taxon>Metazoa</taxon>
        <taxon>Spiralia</taxon>
        <taxon>Lophotrochozoa</taxon>
        <taxon>Mollusca</taxon>
        <taxon>Gastropoda</taxon>
        <taxon>Caenogastropoda</taxon>
        <taxon>Sorbeoconcha</taxon>
        <taxon>Cerithioidea</taxon>
        <taxon>Batillariidae</taxon>
        <taxon>Batillaria</taxon>
    </lineage>
</organism>
<dbReference type="PROSITE" id="PS50089">
    <property type="entry name" value="ZF_RING_2"/>
    <property type="match status" value="1"/>
</dbReference>
<dbReference type="InterPro" id="IPR001841">
    <property type="entry name" value="Znf_RING"/>
</dbReference>
<dbReference type="GO" id="GO:0008270">
    <property type="term" value="F:zinc ion binding"/>
    <property type="evidence" value="ECO:0007669"/>
    <property type="project" value="UniProtKB-KW"/>
</dbReference>
<keyword evidence="2" id="KW-0862">Zinc</keyword>
<evidence type="ECO:0000259" key="5">
    <source>
        <dbReference type="PROSITE" id="PS50089"/>
    </source>
</evidence>
<feature type="region of interest" description="Disordered" evidence="4">
    <location>
        <begin position="51"/>
        <end position="73"/>
    </location>
</feature>
<dbReference type="InterPro" id="IPR013083">
    <property type="entry name" value="Znf_RING/FYVE/PHD"/>
</dbReference>
<dbReference type="Gene3D" id="3.30.40.10">
    <property type="entry name" value="Zinc/RING finger domain, C3HC4 (zinc finger)"/>
    <property type="match status" value="1"/>
</dbReference>
<gene>
    <name evidence="6" type="ORF">BaRGS_00015522</name>
</gene>
<dbReference type="EMBL" id="JACVVK020000095">
    <property type="protein sequence ID" value="KAK7493185.1"/>
    <property type="molecule type" value="Genomic_DNA"/>
</dbReference>
<protein>
    <recommendedName>
        <fullName evidence="5">RING-type domain-containing protein</fullName>
    </recommendedName>
</protein>
<comment type="caution">
    <text evidence="6">The sequence shown here is derived from an EMBL/GenBank/DDBJ whole genome shotgun (WGS) entry which is preliminary data.</text>
</comment>
<evidence type="ECO:0000313" key="7">
    <source>
        <dbReference type="Proteomes" id="UP001519460"/>
    </source>
</evidence>
<keyword evidence="1 3" id="KW-0479">Metal-binding</keyword>
<feature type="domain" description="RING-type" evidence="5">
    <location>
        <begin position="242"/>
        <end position="279"/>
    </location>
</feature>
<evidence type="ECO:0000256" key="4">
    <source>
        <dbReference type="SAM" id="MobiDB-lite"/>
    </source>
</evidence>
<dbReference type="Proteomes" id="UP001519460">
    <property type="component" value="Unassembled WGS sequence"/>
</dbReference>
<feature type="compositionally biased region" description="Polar residues" evidence="4">
    <location>
        <begin position="161"/>
        <end position="171"/>
    </location>
</feature>
<name>A0ABD0L1B9_9CAEN</name>